<dbReference type="InterPro" id="IPR053713">
    <property type="entry name" value="Bact_OM_Channel_sf"/>
</dbReference>
<dbReference type="Proteomes" id="UP000348942">
    <property type="component" value="Chromosome 2"/>
</dbReference>
<dbReference type="PANTHER" id="PTHR38105">
    <property type="entry name" value="OUTER MEMBRANE PROTEIN-RELATED-RELATED"/>
    <property type="match status" value="1"/>
</dbReference>
<name>A0A5Q0TIQ1_9VIBR</name>
<sequence length="240" mass="27115">MKKVITLSLLTMLMASATASATSINLRHEFIPEKDDLNSRHRDRMTIAHTFNNGIGISGELKWGYAEDDLDLSQLRSVGQEAIISYNYKLTKSLTIQPAYGLDAGDTSVTHKLNLKGTQKLTDNWKIAARYRYGYKNVSLAHTDNSHYHQINLTSGYKVGDFGLGIDFEFKLEQEKSTGYKGHNDYLNLVNFTADYQGFESGWIPFIELGMVAQNTDKDTPAPGKDEYVARYRVGMKYNF</sequence>
<evidence type="ECO:0000256" key="2">
    <source>
        <dbReference type="SAM" id="SignalP"/>
    </source>
</evidence>
<reference evidence="3 4" key="1">
    <citation type="submission" date="2019-10" db="EMBL/GenBank/DDBJ databases">
        <title>Vibrio sp. nov., isolated from Coralline algae surface.</title>
        <authorList>
            <person name="Geng Y."/>
            <person name="Zhang X."/>
        </authorList>
    </citation>
    <scope>NUCLEOTIDE SEQUENCE [LARGE SCALE GENOMIC DNA]</scope>
    <source>
        <strain evidence="3 4">SM1977</strain>
    </source>
</reference>
<dbReference type="InterPro" id="IPR009331">
    <property type="entry name" value="Oligogalacturonate-sp_porin"/>
</dbReference>
<gene>
    <name evidence="3" type="ORF">GFB47_15455</name>
</gene>
<dbReference type="RefSeq" id="WP_153448873.1">
    <property type="nucleotide sequence ID" value="NZ_CP045700.1"/>
</dbReference>
<evidence type="ECO:0000256" key="1">
    <source>
        <dbReference type="ARBA" id="ARBA00022729"/>
    </source>
</evidence>
<feature type="chain" id="PRO_5024356269" evidence="2">
    <location>
        <begin position="22"/>
        <end position="240"/>
    </location>
</feature>
<keyword evidence="1 2" id="KW-0732">Signal</keyword>
<dbReference type="GO" id="GO:0015288">
    <property type="term" value="F:porin activity"/>
    <property type="evidence" value="ECO:0007669"/>
    <property type="project" value="TreeGrafter"/>
</dbReference>
<organism evidence="3 4">
    <name type="scientific">Vibrio algicola</name>
    <dbReference type="NCBI Taxonomy" id="2662262"/>
    <lineage>
        <taxon>Bacteria</taxon>
        <taxon>Pseudomonadati</taxon>
        <taxon>Pseudomonadota</taxon>
        <taxon>Gammaproteobacteria</taxon>
        <taxon>Vibrionales</taxon>
        <taxon>Vibrionaceae</taxon>
        <taxon>Vibrio</taxon>
    </lineage>
</organism>
<dbReference type="GO" id="GO:0009279">
    <property type="term" value="C:cell outer membrane"/>
    <property type="evidence" value="ECO:0007669"/>
    <property type="project" value="TreeGrafter"/>
</dbReference>
<dbReference type="AlphaFoldDB" id="A0A5Q0TIQ1"/>
<evidence type="ECO:0000313" key="4">
    <source>
        <dbReference type="Proteomes" id="UP000348942"/>
    </source>
</evidence>
<dbReference type="PANTHER" id="PTHR38105:SF5">
    <property type="entry name" value="OUTER MEMBRANE PROTEIN"/>
    <property type="match status" value="1"/>
</dbReference>
<protein>
    <submittedName>
        <fullName evidence="3">Porin</fullName>
    </submittedName>
</protein>
<dbReference type="Pfam" id="PF06178">
    <property type="entry name" value="KdgM"/>
    <property type="match status" value="1"/>
</dbReference>
<accession>A0A5Q0TIQ1</accession>
<dbReference type="EMBL" id="CP045700">
    <property type="protein sequence ID" value="QGA66784.1"/>
    <property type="molecule type" value="Genomic_DNA"/>
</dbReference>
<dbReference type="GO" id="GO:0015772">
    <property type="term" value="P:oligosaccharide transport"/>
    <property type="evidence" value="ECO:0007669"/>
    <property type="project" value="TreeGrafter"/>
</dbReference>
<feature type="signal peptide" evidence="2">
    <location>
        <begin position="1"/>
        <end position="21"/>
    </location>
</feature>
<keyword evidence="4" id="KW-1185">Reference proteome</keyword>
<proteinExistence type="predicted"/>
<evidence type="ECO:0000313" key="3">
    <source>
        <dbReference type="EMBL" id="QGA66784.1"/>
    </source>
</evidence>
<dbReference type="Gene3D" id="2.40.160.40">
    <property type="entry name" value="monomeric porin ompg"/>
    <property type="match status" value="1"/>
</dbReference>